<protein>
    <submittedName>
        <fullName evidence="1">Uncharacterized protein</fullName>
    </submittedName>
</protein>
<accession>A0A069D3J3</accession>
<reference evidence="1 2" key="1">
    <citation type="journal article" date="2015" name="Microbes Environ.">
        <title>Distribution and evolution of nitrogen fixation genes in the phylum bacteroidetes.</title>
        <authorList>
            <person name="Inoue J."/>
            <person name="Oshima K."/>
            <person name="Suda W."/>
            <person name="Sakamoto M."/>
            <person name="Iino T."/>
            <person name="Noda S."/>
            <person name="Hongoh Y."/>
            <person name="Hattori M."/>
            <person name="Ohkuma M."/>
        </authorList>
    </citation>
    <scope>NUCLEOTIDE SEQUENCE [LARGE SCALE GENOMIC DNA]</scope>
    <source>
        <strain evidence="1 2">JCM 15093</strain>
    </source>
</reference>
<gene>
    <name evidence="1" type="ORF">JCM15093_2715</name>
</gene>
<evidence type="ECO:0000313" key="1">
    <source>
        <dbReference type="EMBL" id="GAK37463.1"/>
    </source>
</evidence>
<evidence type="ECO:0000313" key="2">
    <source>
        <dbReference type="Proteomes" id="UP000027601"/>
    </source>
</evidence>
<dbReference type="AlphaFoldDB" id="A0A069D3J3"/>
<proteinExistence type="predicted"/>
<sequence length="73" mass="8590">MHDGRAFDNPALVDLLTERIQNTRKENEGLKPCIDTRYWCETCGSHSHEENPKNGYCFVCNTDNWEPENYRNI</sequence>
<keyword evidence="2" id="KW-1185">Reference proteome</keyword>
<organism evidence="1 2">
    <name type="scientific">Bacteroides graminisolvens DSM 19988 = JCM 15093</name>
    <dbReference type="NCBI Taxonomy" id="1121097"/>
    <lineage>
        <taxon>Bacteria</taxon>
        <taxon>Pseudomonadati</taxon>
        <taxon>Bacteroidota</taxon>
        <taxon>Bacteroidia</taxon>
        <taxon>Bacteroidales</taxon>
        <taxon>Bacteroidaceae</taxon>
        <taxon>Bacteroides</taxon>
    </lineage>
</organism>
<comment type="caution">
    <text evidence="1">The sequence shown here is derived from an EMBL/GenBank/DDBJ whole genome shotgun (WGS) entry which is preliminary data.</text>
</comment>
<name>A0A069D3J3_9BACE</name>
<dbReference type="EMBL" id="BAJS01000021">
    <property type="protein sequence ID" value="GAK37463.1"/>
    <property type="molecule type" value="Genomic_DNA"/>
</dbReference>
<dbReference type="Proteomes" id="UP000027601">
    <property type="component" value="Unassembled WGS sequence"/>
</dbReference>